<dbReference type="Proteomes" id="UP000258309">
    <property type="component" value="Unassembled WGS sequence"/>
</dbReference>
<dbReference type="SUPFAM" id="SSF52540">
    <property type="entry name" value="P-loop containing nucleoside triphosphate hydrolases"/>
    <property type="match status" value="1"/>
</dbReference>
<keyword evidence="2" id="KW-0547">Nucleotide-binding</keyword>
<evidence type="ECO:0000256" key="1">
    <source>
        <dbReference type="ARBA" id="ARBA00010322"/>
    </source>
</evidence>
<dbReference type="PANTHER" id="PTHR12169">
    <property type="entry name" value="ATPASE N2B"/>
    <property type="match status" value="1"/>
</dbReference>
<dbReference type="AlphaFoldDB" id="A0A3E2H955"/>
<dbReference type="GO" id="GO:0005524">
    <property type="term" value="F:ATP binding"/>
    <property type="evidence" value="ECO:0007669"/>
    <property type="project" value="UniProtKB-KW"/>
</dbReference>
<evidence type="ECO:0000256" key="4">
    <source>
        <dbReference type="SAM" id="MobiDB-lite"/>
    </source>
</evidence>
<sequence length="712" mass="81463">MPPPVASVTRGLTITNPLVLYRSLLATKKIEPDLAQYRLALHLQKLYDRLKDYSPEIEYEDRLKALTQVIGTASAEDKEVVASRRYPLRRNPLFTHLFLNKERRNSVALTRVITNHEAVKELNSPKGLLLHGEVGRGKSMLMDLLADSLPTNKKRRWHFNTFILETLARLEQLRVKRSRAITENPEYSLLLLARDMIDTSPMLFLDEFQLPDRAASKILSNLFTIFFQLGGVLIATSNRMPDELAKASGTDFTAPSTGSRIASSLGMMGHEKGVIYPANSEYHDFVEILKARCDIFNMDNMEPGRDWRRREIEEIDSDQERGQLPVQTVYNENTEHYMGEISTRSSIEGPGSQEEFKTNKVKVPKKYIVGMTNAEKKWDRAIKETMPPHTQEQIPWKSTTLLVYGRNVSVPLQYEGITSWIFSQLCGERFGPADYITMASTFHTFIIDEIPILTLSLKNEARRLITLLDALYEARCKLIIRAEAGPDELFFPETKASANIADNTEKLKHDENDGVDAVYPETLSEVYQDQTSPFRPNVSSYVDENGKDYDFNKDLVSTRGSKRHDTDRSIDFGMTSSLIGEDERFSYKRASSRLWEMCGTQWHSRSEPGWWRPISSDIRRWELSSTPQVKTPNISLPAESDVRMGESYELEKPAGLQGRLWEDAQDPPRITDVEPPRFNWTHAWGMMKWGKKAGAWGQGPEGLNDRKKDRNR</sequence>
<dbReference type="InterPro" id="IPR005654">
    <property type="entry name" value="ATPase_AFG1-like"/>
</dbReference>
<dbReference type="GO" id="GO:0016887">
    <property type="term" value="F:ATP hydrolysis activity"/>
    <property type="evidence" value="ECO:0007669"/>
    <property type="project" value="InterPro"/>
</dbReference>
<dbReference type="OMA" id="WMAKKLV"/>
<dbReference type="OrthoDB" id="548867at2759"/>
<evidence type="ECO:0000256" key="3">
    <source>
        <dbReference type="ARBA" id="ARBA00022840"/>
    </source>
</evidence>
<dbReference type="Pfam" id="PF03969">
    <property type="entry name" value="AFG1_ATPase"/>
    <property type="match status" value="2"/>
</dbReference>
<protein>
    <recommendedName>
        <fullName evidence="7">AAA+ ATPase domain-containing protein</fullName>
    </recommendedName>
</protein>
<dbReference type="NCBIfam" id="NF040713">
    <property type="entry name" value="ZapE"/>
    <property type="match status" value="1"/>
</dbReference>
<evidence type="ECO:0000313" key="6">
    <source>
        <dbReference type="Proteomes" id="UP000258309"/>
    </source>
</evidence>
<evidence type="ECO:0008006" key="7">
    <source>
        <dbReference type="Google" id="ProtNLM"/>
    </source>
</evidence>
<reference evidence="5 6" key="1">
    <citation type="submission" date="2018-05" db="EMBL/GenBank/DDBJ databases">
        <title>Draft genome sequence of Scytalidium lignicola DSM 105466, a ubiquitous saprotrophic fungus.</title>
        <authorList>
            <person name="Buettner E."/>
            <person name="Gebauer A.M."/>
            <person name="Hofrichter M."/>
            <person name="Liers C."/>
            <person name="Kellner H."/>
        </authorList>
    </citation>
    <scope>NUCLEOTIDE SEQUENCE [LARGE SCALE GENOMIC DNA]</scope>
    <source>
        <strain evidence="5 6">DSM 105466</strain>
    </source>
</reference>
<dbReference type="GO" id="GO:0005739">
    <property type="term" value="C:mitochondrion"/>
    <property type="evidence" value="ECO:0007669"/>
    <property type="project" value="TreeGrafter"/>
</dbReference>
<feature type="non-terminal residue" evidence="5">
    <location>
        <position position="1"/>
    </location>
</feature>
<accession>A0A3E2H955</accession>
<dbReference type="InterPro" id="IPR027417">
    <property type="entry name" value="P-loop_NTPase"/>
</dbReference>
<gene>
    <name evidence="5" type="ORF">B7463_g6663</name>
</gene>
<feature type="region of interest" description="Disordered" evidence="4">
    <location>
        <begin position="691"/>
        <end position="712"/>
    </location>
</feature>
<keyword evidence="3" id="KW-0067">ATP-binding</keyword>
<name>A0A3E2H955_SCYLI</name>
<proteinExistence type="inferred from homology"/>
<keyword evidence="6" id="KW-1185">Reference proteome</keyword>
<dbReference type="EMBL" id="NCSJ02000121">
    <property type="protein sequence ID" value="RFU29663.1"/>
    <property type="molecule type" value="Genomic_DNA"/>
</dbReference>
<comment type="similarity">
    <text evidence="1">Belongs to the AFG1 ATPase family.</text>
</comment>
<organism evidence="5 6">
    <name type="scientific">Scytalidium lignicola</name>
    <name type="common">Hyphomycete</name>
    <dbReference type="NCBI Taxonomy" id="5539"/>
    <lineage>
        <taxon>Eukaryota</taxon>
        <taxon>Fungi</taxon>
        <taxon>Dikarya</taxon>
        <taxon>Ascomycota</taxon>
        <taxon>Pezizomycotina</taxon>
        <taxon>Leotiomycetes</taxon>
        <taxon>Leotiomycetes incertae sedis</taxon>
        <taxon>Scytalidium</taxon>
    </lineage>
</organism>
<dbReference type="CDD" id="cd00009">
    <property type="entry name" value="AAA"/>
    <property type="match status" value="1"/>
</dbReference>
<evidence type="ECO:0000256" key="2">
    <source>
        <dbReference type="ARBA" id="ARBA00022741"/>
    </source>
</evidence>
<feature type="compositionally biased region" description="Basic and acidic residues" evidence="4">
    <location>
        <begin position="703"/>
        <end position="712"/>
    </location>
</feature>
<dbReference type="PANTHER" id="PTHR12169:SF2">
    <property type="entry name" value="AFG1P"/>
    <property type="match status" value="1"/>
</dbReference>
<feature type="non-terminal residue" evidence="5">
    <location>
        <position position="712"/>
    </location>
</feature>
<comment type="caution">
    <text evidence="5">The sequence shown here is derived from an EMBL/GenBank/DDBJ whole genome shotgun (WGS) entry which is preliminary data.</text>
</comment>
<dbReference type="Gene3D" id="3.40.50.300">
    <property type="entry name" value="P-loop containing nucleotide triphosphate hydrolases"/>
    <property type="match status" value="1"/>
</dbReference>
<evidence type="ECO:0000313" key="5">
    <source>
        <dbReference type="EMBL" id="RFU29663.1"/>
    </source>
</evidence>